<accession>A0A6S6P716</accession>
<sequence length="124" mass="13166">MISGLLVDTASPSAALGEAAILRHEGVDLSRSEVVERCGQKDQLRVLALQRQEPAEQRFGSGADDQIDVLDLEGGGDVTAFALGTPVRLAQFVGRVLCRQDVDPELVTAHGVLEVLGGLDVFGW</sequence>
<reference evidence="1 2" key="1">
    <citation type="submission" date="2020-07" db="EMBL/GenBank/DDBJ databases">
        <title>Complete genome sequence of Mycolicibacterium litorale like strain isolated from cardiac implantable electronic device infection.</title>
        <authorList>
            <person name="Fukano H."/>
            <person name="Miyama H."/>
            <person name="Hoshino Y."/>
        </authorList>
    </citation>
    <scope>NUCLEOTIDE SEQUENCE [LARGE SCALE GENOMIC DNA]</scope>
    <source>
        <strain evidence="1 2">NIIDNTM18</strain>
    </source>
</reference>
<dbReference type="EMBL" id="AP023287">
    <property type="protein sequence ID" value="BCI54189.1"/>
    <property type="molecule type" value="Genomic_DNA"/>
</dbReference>
<dbReference type="AlphaFoldDB" id="A0A6S6P716"/>
<protein>
    <submittedName>
        <fullName evidence="1">Uncharacterized protein</fullName>
    </submittedName>
</protein>
<evidence type="ECO:0000313" key="1">
    <source>
        <dbReference type="EMBL" id="BCI54189.1"/>
    </source>
</evidence>
<evidence type="ECO:0000313" key="2">
    <source>
        <dbReference type="Proteomes" id="UP000515734"/>
    </source>
</evidence>
<name>A0A6S6P716_9MYCO</name>
<gene>
    <name evidence="1" type="ORF">NIIDNTM18_34670</name>
</gene>
<organism evidence="1 2">
    <name type="scientific">Mycolicibacterium litorale</name>
    <dbReference type="NCBI Taxonomy" id="758802"/>
    <lineage>
        <taxon>Bacteria</taxon>
        <taxon>Bacillati</taxon>
        <taxon>Actinomycetota</taxon>
        <taxon>Actinomycetes</taxon>
        <taxon>Mycobacteriales</taxon>
        <taxon>Mycobacteriaceae</taxon>
        <taxon>Mycolicibacterium</taxon>
    </lineage>
</organism>
<dbReference type="Proteomes" id="UP000515734">
    <property type="component" value="Chromosome"/>
</dbReference>
<proteinExistence type="predicted"/>